<comment type="similarity">
    <text evidence="1">Belongs to the CbxX/CfxQ family.</text>
</comment>
<evidence type="ECO:0000256" key="2">
    <source>
        <dbReference type="ARBA" id="ARBA00022741"/>
    </source>
</evidence>
<evidence type="ECO:0000256" key="4">
    <source>
        <dbReference type="SAM" id="MobiDB-lite"/>
    </source>
</evidence>
<sequence>MLKKNNPIDQIEESLLSLKKYFESNIRKDKMVFTASFAQELQQETLNILEICSVLNQDAAFIQKINQVVNPNSAKGFLYKAEHFFLSDIIILYNQLSVKENEKSRLVLAYYYDVLRNNHFADQNSIAGLNQFIFSDEFKNHLIKIKKDNLIQPVSEIQNQCLLFKILSETKNIKKETILNQYQKFIEYAFDTKFTDSKAFTTFFDSNLKTELEKNNDVKNVAAEDTLEKVLEELNELVGLAKVKKDVEELINLLEIQKKRSEQGLKNVEITLHTVFLGPPGTGKTSVARLLSRIFKHLGFLSKGQMYETDREGMIAGFVGQTAAKVDKVVEESIGGVLFIDEAYGLTQNSFGNDYGAEAVNTLLKRMEDHRDDLAVVVAGYTEPMKIFVESNPGLRSRFNRFFHFDHFSPAELFQIFESFCAKSDFIISEDAKEKLKDTFELLYEKKDESFGNARVVRNLFEKCVQNQANRIVKIKKISKKTLKTLTEEDIPEPKETQESISFTSKE</sequence>
<dbReference type="Pfam" id="PF17866">
    <property type="entry name" value="AAA_lid_6"/>
    <property type="match status" value="1"/>
</dbReference>
<dbReference type="GO" id="GO:0016887">
    <property type="term" value="F:ATP hydrolysis activity"/>
    <property type="evidence" value="ECO:0007669"/>
    <property type="project" value="InterPro"/>
</dbReference>
<accession>A0A6I4NRW7</accession>
<dbReference type="SUPFAM" id="SSF52540">
    <property type="entry name" value="P-loop containing nucleoside triphosphate hydrolases"/>
    <property type="match status" value="1"/>
</dbReference>
<organism evidence="6 7">
    <name type="scientific">Flavobacterium hydrocarbonoxydans</name>
    <dbReference type="NCBI Taxonomy" id="2683249"/>
    <lineage>
        <taxon>Bacteria</taxon>
        <taxon>Pseudomonadati</taxon>
        <taxon>Bacteroidota</taxon>
        <taxon>Flavobacteriia</taxon>
        <taxon>Flavobacteriales</taxon>
        <taxon>Flavobacteriaceae</taxon>
        <taxon>Flavobacterium</taxon>
    </lineage>
</organism>
<dbReference type="InterPro" id="IPR027417">
    <property type="entry name" value="P-loop_NTPase"/>
</dbReference>
<dbReference type="InterPro" id="IPR000641">
    <property type="entry name" value="CbxX/CfxQ"/>
</dbReference>
<dbReference type="PRINTS" id="PR00819">
    <property type="entry name" value="CBXCFQXSUPER"/>
</dbReference>
<gene>
    <name evidence="6" type="ORF">GON26_05655</name>
</gene>
<protein>
    <submittedName>
        <fullName evidence="6">AAA family ATPase</fullName>
    </submittedName>
</protein>
<keyword evidence="2" id="KW-0547">Nucleotide-binding</keyword>
<dbReference type="PANTHER" id="PTHR43392">
    <property type="entry name" value="AAA-TYPE ATPASE FAMILY PROTEIN / ANKYRIN REPEAT FAMILY PROTEIN"/>
    <property type="match status" value="1"/>
</dbReference>
<proteinExistence type="inferred from homology"/>
<dbReference type="AlphaFoldDB" id="A0A6I4NRW7"/>
<dbReference type="InterPro" id="IPR003593">
    <property type="entry name" value="AAA+_ATPase"/>
</dbReference>
<dbReference type="InterPro" id="IPR003959">
    <property type="entry name" value="ATPase_AAA_core"/>
</dbReference>
<dbReference type="Pfam" id="PF00004">
    <property type="entry name" value="AAA"/>
    <property type="match status" value="1"/>
</dbReference>
<feature type="domain" description="AAA+ ATPase" evidence="5">
    <location>
        <begin position="270"/>
        <end position="409"/>
    </location>
</feature>
<keyword evidence="3" id="KW-0067">ATP-binding</keyword>
<evidence type="ECO:0000313" key="7">
    <source>
        <dbReference type="Proteomes" id="UP000471501"/>
    </source>
</evidence>
<name>A0A6I4NRW7_9FLAO</name>
<dbReference type="PANTHER" id="PTHR43392:SF2">
    <property type="entry name" value="AAA-TYPE ATPASE FAMILY PROTEIN _ ANKYRIN REPEAT FAMILY PROTEIN"/>
    <property type="match status" value="1"/>
</dbReference>
<keyword evidence="7" id="KW-1185">Reference proteome</keyword>
<dbReference type="SMART" id="SM00382">
    <property type="entry name" value="AAA"/>
    <property type="match status" value="1"/>
</dbReference>
<dbReference type="EMBL" id="WSTB01000002">
    <property type="protein sequence ID" value="MWB93837.1"/>
    <property type="molecule type" value="Genomic_DNA"/>
</dbReference>
<dbReference type="FunFam" id="3.40.50.300:FF:000216">
    <property type="entry name" value="Type VII secretion ATPase EccA"/>
    <property type="match status" value="1"/>
</dbReference>
<evidence type="ECO:0000256" key="3">
    <source>
        <dbReference type="ARBA" id="ARBA00022840"/>
    </source>
</evidence>
<evidence type="ECO:0000256" key="1">
    <source>
        <dbReference type="ARBA" id="ARBA00010378"/>
    </source>
</evidence>
<dbReference type="RefSeq" id="WP_160373754.1">
    <property type="nucleotide sequence ID" value="NZ_WSTB01000002.1"/>
</dbReference>
<dbReference type="InterPro" id="IPR050773">
    <property type="entry name" value="CbxX/CfxQ_RuBisCO_ESX"/>
</dbReference>
<dbReference type="GO" id="GO:0005524">
    <property type="term" value="F:ATP binding"/>
    <property type="evidence" value="ECO:0007669"/>
    <property type="project" value="UniProtKB-KW"/>
</dbReference>
<feature type="region of interest" description="Disordered" evidence="4">
    <location>
        <begin position="487"/>
        <end position="507"/>
    </location>
</feature>
<comment type="caution">
    <text evidence="6">The sequence shown here is derived from an EMBL/GenBank/DDBJ whole genome shotgun (WGS) entry which is preliminary data.</text>
</comment>
<dbReference type="Gene3D" id="1.10.8.60">
    <property type="match status" value="1"/>
</dbReference>
<dbReference type="Gene3D" id="3.40.50.300">
    <property type="entry name" value="P-loop containing nucleotide triphosphate hydrolases"/>
    <property type="match status" value="1"/>
</dbReference>
<evidence type="ECO:0000313" key="6">
    <source>
        <dbReference type="EMBL" id="MWB93837.1"/>
    </source>
</evidence>
<dbReference type="Proteomes" id="UP000471501">
    <property type="component" value="Unassembled WGS sequence"/>
</dbReference>
<evidence type="ECO:0000259" key="5">
    <source>
        <dbReference type="SMART" id="SM00382"/>
    </source>
</evidence>
<reference evidence="6 7" key="1">
    <citation type="submission" date="2019-12" db="EMBL/GenBank/DDBJ databases">
        <authorList>
            <person name="Kim Y.S."/>
        </authorList>
    </citation>
    <scope>NUCLEOTIDE SEQUENCE [LARGE SCALE GENOMIC DNA]</scope>
    <source>
        <strain evidence="6 7">GA093</strain>
    </source>
</reference>
<dbReference type="InterPro" id="IPR041627">
    <property type="entry name" value="AAA_lid_6"/>
</dbReference>